<keyword evidence="3 7" id="KW-1133">Transmembrane helix</keyword>
<dbReference type="PANTHER" id="PTHR33048:SF129">
    <property type="entry name" value="INTEGRAL MEMBRANE PROTEIN-RELATED"/>
    <property type="match status" value="1"/>
</dbReference>
<feature type="transmembrane region" description="Helical" evidence="7">
    <location>
        <begin position="19"/>
        <end position="39"/>
    </location>
</feature>
<evidence type="ECO:0000256" key="4">
    <source>
        <dbReference type="ARBA" id="ARBA00023136"/>
    </source>
</evidence>
<dbReference type="AlphaFoldDB" id="A0AA38RUL0"/>
<accession>A0AA38RUL0</accession>
<feature type="region of interest" description="Disordered" evidence="6">
    <location>
        <begin position="306"/>
        <end position="345"/>
    </location>
</feature>
<gene>
    <name evidence="9" type="ORF">NKR23_g8093</name>
</gene>
<feature type="transmembrane region" description="Helical" evidence="7">
    <location>
        <begin position="51"/>
        <end position="72"/>
    </location>
</feature>
<keyword evidence="4 7" id="KW-0472">Membrane</keyword>
<comment type="subcellular location">
    <subcellularLocation>
        <location evidence="1">Membrane</location>
        <topology evidence="1">Multi-pass membrane protein</topology>
    </subcellularLocation>
</comment>
<evidence type="ECO:0000313" key="9">
    <source>
        <dbReference type="EMBL" id="KAJ9139207.1"/>
    </source>
</evidence>
<dbReference type="GO" id="GO:0016020">
    <property type="term" value="C:membrane"/>
    <property type="evidence" value="ECO:0007669"/>
    <property type="project" value="UniProtKB-SubCell"/>
</dbReference>
<feature type="transmembrane region" description="Helical" evidence="7">
    <location>
        <begin position="100"/>
        <end position="118"/>
    </location>
</feature>
<dbReference type="InterPro" id="IPR049326">
    <property type="entry name" value="Rhodopsin_dom_fungi"/>
</dbReference>
<comment type="similarity">
    <text evidence="5">Belongs to the SAT4 family.</text>
</comment>
<feature type="transmembrane region" description="Helical" evidence="7">
    <location>
        <begin position="201"/>
        <end position="225"/>
    </location>
</feature>
<keyword evidence="2 7" id="KW-0812">Transmembrane</keyword>
<feature type="domain" description="Rhodopsin" evidence="8">
    <location>
        <begin position="35"/>
        <end position="263"/>
    </location>
</feature>
<evidence type="ECO:0000256" key="5">
    <source>
        <dbReference type="ARBA" id="ARBA00038359"/>
    </source>
</evidence>
<evidence type="ECO:0000256" key="3">
    <source>
        <dbReference type="ARBA" id="ARBA00022989"/>
    </source>
</evidence>
<comment type="caution">
    <text evidence="9">The sequence shown here is derived from an EMBL/GenBank/DDBJ whole genome shotgun (WGS) entry which is preliminary data.</text>
</comment>
<evidence type="ECO:0000256" key="1">
    <source>
        <dbReference type="ARBA" id="ARBA00004141"/>
    </source>
</evidence>
<dbReference type="Proteomes" id="UP001174694">
    <property type="component" value="Unassembled WGS sequence"/>
</dbReference>
<reference evidence="9" key="1">
    <citation type="submission" date="2022-07" db="EMBL/GenBank/DDBJ databases">
        <title>Fungi with potential for degradation of polypropylene.</title>
        <authorList>
            <person name="Gostincar C."/>
        </authorList>
    </citation>
    <scope>NUCLEOTIDE SEQUENCE</scope>
    <source>
        <strain evidence="9">EXF-13308</strain>
    </source>
</reference>
<evidence type="ECO:0000313" key="10">
    <source>
        <dbReference type="Proteomes" id="UP001174694"/>
    </source>
</evidence>
<feature type="compositionally biased region" description="Basic and acidic residues" evidence="6">
    <location>
        <begin position="319"/>
        <end position="334"/>
    </location>
</feature>
<feature type="transmembrane region" description="Helical" evidence="7">
    <location>
        <begin position="167"/>
        <end position="189"/>
    </location>
</feature>
<name>A0AA38RUL0_9PEZI</name>
<evidence type="ECO:0000256" key="7">
    <source>
        <dbReference type="SAM" id="Phobius"/>
    </source>
</evidence>
<organism evidence="9 10">
    <name type="scientific">Pleurostoma richardsiae</name>
    <dbReference type="NCBI Taxonomy" id="41990"/>
    <lineage>
        <taxon>Eukaryota</taxon>
        <taxon>Fungi</taxon>
        <taxon>Dikarya</taxon>
        <taxon>Ascomycota</taxon>
        <taxon>Pezizomycotina</taxon>
        <taxon>Sordariomycetes</taxon>
        <taxon>Sordariomycetidae</taxon>
        <taxon>Calosphaeriales</taxon>
        <taxon>Pleurostomataceae</taxon>
        <taxon>Pleurostoma</taxon>
    </lineage>
</organism>
<protein>
    <recommendedName>
        <fullName evidence="8">Rhodopsin domain-containing protein</fullName>
    </recommendedName>
</protein>
<dbReference type="InterPro" id="IPR052337">
    <property type="entry name" value="SAT4-like"/>
</dbReference>
<proteinExistence type="inferred from homology"/>
<dbReference type="PANTHER" id="PTHR33048">
    <property type="entry name" value="PTH11-LIKE INTEGRAL MEMBRANE PROTEIN (AFU_ORTHOLOGUE AFUA_5G11245)"/>
    <property type="match status" value="1"/>
</dbReference>
<sequence length="345" mass="37292">MDQSTIAGKPYNSLQVGTIIAFGITYFFATLFLSLRYFQAIKLVKKVEIDLIILTLSYGVALVYFVTMVNLMSHGWGRHLSELSTPDLVEFNKGLLPNTLTYLITPSITKMAMLSVLYRINPSAIYRGAVIGIVVAIFAYTLALTSITGGPCNPLKSGTTKCLENVALAQAVLNIASDFAVVAVPIPTIHDLHFTTKQKMSVGCILAIGSGVVICSIARLPYVLILDSTSDVTYTEAILGVWSIVEVNLGIICGCAMRLKSLIMTYLPQLGLFSSHPSGNATYESWGRGLRTDEGKAQRAYQLHSVQKGSAEPGSANRNVDDFRRYKTNTEGKSGDGGSTDEILG</sequence>
<keyword evidence="10" id="KW-1185">Reference proteome</keyword>
<feature type="transmembrane region" description="Helical" evidence="7">
    <location>
        <begin position="125"/>
        <end position="147"/>
    </location>
</feature>
<feature type="transmembrane region" description="Helical" evidence="7">
    <location>
        <begin position="237"/>
        <end position="257"/>
    </location>
</feature>
<evidence type="ECO:0000256" key="2">
    <source>
        <dbReference type="ARBA" id="ARBA00022692"/>
    </source>
</evidence>
<dbReference type="EMBL" id="JANBVO010000027">
    <property type="protein sequence ID" value="KAJ9139207.1"/>
    <property type="molecule type" value="Genomic_DNA"/>
</dbReference>
<evidence type="ECO:0000259" key="8">
    <source>
        <dbReference type="Pfam" id="PF20684"/>
    </source>
</evidence>
<evidence type="ECO:0000256" key="6">
    <source>
        <dbReference type="SAM" id="MobiDB-lite"/>
    </source>
</evidence>
<dbReference type="Pfam" id="PF20684">
    <property type="entry name" value="Fung_rhodopsin"/>
    <property type="match status" value="1"/>
</dbReference>